<organism evidence="2">
    <name type="scientific">Selaginella moellendorffii</name>
    <name type="common">Spikemoss</name>
    <dbReference type="NCBI Taxonomy" id="88036"/>
    <lineage>
        <taxon>Eukaryota</taxon>
        <taxon>Viridiplantae</taxon>
        <taxon>Streptophyta</taxon>
        <taxon>Embryophyta</taxon>
        <taxon>Tracheophyta</taxon>
        <taxon>Lycopodiopsida</taxon>
        <taxon>Selaginellales</taxon>
        <taxon>Selaginellaceae</taxon>
        <taxon>Selaginella</taxon>
    </lineage>
</organism>
<dbReference type="AlphaFoldDB" id="D8RVZ7"/>
<dbReference type="Proteomes" id="UP000001514">
    <property type="component" value="Unassembled WGS sequence"/>
</dbReference>
<proteinExistence type="predicted"/>
<name>D8RVZ7_SELML</name>
<dbReference type="Gramene" id="EFJ23461">
    <property type="protein sequence ID" value="EFJ23461"/>
    <property type="gene ID" value="SELMODRAFT_415394"/>
</dbReference>
<sequence length="125" mass="14091">MPEIAAVMIDSHATAEYWNNRTQQHLGIKIPKVHLGNSKHLTEAAQIPLARHLLRQHRRRPGPLSQGRPKTLGSSAGIYAVTVGSDWIGQPKFEAELRELVEKTPMCTFKLFDLDQRKNKNMTIG</sequence>
<dbReference type="EMBL" id="GL377592">
    <property type="protein sequence ID" value="EFJ23461.1"/>
    <property type="molecule type" value="Genomic_DNA"/>
</dbReference>
<dbReference type="InParanoid" id="D8RVZ7"/>
<reference evidence="1 2" key="1">
    <citation type="journal article" date="2011" name="Science">
        <title>The Selaginella genome identifies genetic changes associated with the evolution of vascular plants.</title>
        <authorList>
            <person name="Banks J.A."/>
            <person name="Nishiyama T."/>
            <person name="Hasebe M."/>
            <person name="Bowman J.L."/>
            <person name="Gribskov M."/>
            <person name="dePamphilis C."/>
            <person name="Albert V.A."/>
            <person name="Aono N."/>
            <person name="Aoyama T."/>
            <person name="Ambrose B.A."/>
            <person name="Ashton N.W."/>
            <person name="Axtell M.J."/>
            <person name="Barker E."/>
            <person name="Barker M.S."/>
            <person name="Bennetzen J.L."/>
            <person name="Bonawitz N.D."/>
            <person name="Chapple C."/>
            <person name="Cheng C."/>
            <person name="Correa L.G."/>
            <person name="Dacre M."/>
            <person name="DeBarry J."/>
            <person name="Dreyer I."/>
            <person name="Elias M."/>
            <person name="Engstrom E.M."/>
            <person name="Estelle M."/>
            <person name="Feng L."/>
            <person name="Finet C."/>
            <person name="Floyd S.K."/>
            <person name="Frommer W.B."/>
            <person name="Fujita T."/>
            <person name="Gramzow L."/>
            <person name="Gutensohn M."/>
            <person name="Harholt J."/>
            <person name="Hattori M."/>
            <person name="Heyl A."/>
            <person name="Hirai T."/>
            <person name="Hiwatashi Y."/>
            <person name="Ishikawa M."/>
            <person name="Iwata M."/>
            <person name="Karol K.G."/>
            <person name="Koehler B."/>
            <person name="Kolukisaoglu U."/>
            <person name="Kubo M."/>
            <person name="Kurata T."/>
            <person name="Lalonde S."/>
            <person name="Li K."/>
            <person name="Li Y."/>
            <person name="Litt A."/>
            <person name="Lyons E."/>
            <person name="Manning G."/>
            <person name="Maruyama T."/>
            <person name="Michael T.P."/>
            <person name="Mikami K."/>
            <person name="Miyazaki S."/>
            <person name="Morinaga S."/>
            <person name="Murata T."/>
            <person name="Mueller-Roeber B."/>
            <person name="Nelson D.R."/>
            <person name="Obara M."/>
            <person name="Oguri Y."/>
            <person name="Olmstead R.G."/>
            <person name="Onodera N."/>
            <person name="Petersen B.L."/>
            <person name="Pils B."/>
            <person name="Prigge M."/>
            <person name="Rensing S.A."/>
            <person name="Riano-Pachon D.M."/>
            <person name="Roberts A.W."/>
            <person name="Sato Y."/>
            <person name="Scheller H.V."/>
            <person name="Schulz B."/>
            <person name="Schulz C."/>
            <person name="Shakirov E.V."/>
            <person name="Shibagaki N."/>
            <person name="Shinohara N."/>
            <person name="Shippen D.E."/>
            <person name="Soerensen I."/>
            <person name="Sotooka R."/>
            <person name="Sugimoto N."/>
            <person name="Sugita M."/>
            <person name="Sumikawa N."/>
            <person name="Tanurdzic M."/>
            <person name="Theissen G."/>
            <person name="Ulvskov P."/>
            <person name="Wakazuki S."/>
            <person name="Weng J.K."/>
            <person name="Willats W.W."/>
            <person name="Wipf D."/>
            <person name="Wolf P.G."/>
            <person name="Yang L."/>
            <person name="Zimmer A.D."/>
            <person name="Zhu Q."/>
            <person name="Mitros T."/>
            <person name="Hellsten U."/>
            <person name="Loque D."/>
            <person name="Otillar R."/>
            <person name="Salamov A."/>
            <person name="Schmutz J."/>
            <person name="Shapiro H."/>
            <person name="Lindquist E."/>
            <person name="Lucas S."/>
            <person name="Rokhsar D."/>
            <person name="Grigoriev I.V."/>
        </authorList>
    </citation>
    <scope>NUCLEOTIDE SEQUENCE [LARGE SCALE GENOMIC DNA]</scope>
</reference>
<dbReference type="Pfam" id="PF16994">
    <property type="entry name" value="Glyco_trans_4_5"/>
    <property type="match status" value="1"/>
</dbReference>
<dbReference type="PANTHER" id="PTHR47252:SF4">
    <property type="entry name" value="GLYCOSYLTRANSFERASE"/>
    <property type="match status" value="1"/>
</dbReference>
<dbReference type="InterPro" id="IPR041693">
    <property type="entry name" value="Glyco_trans_4_5"/>
</dbReference>
<accession>D8RVZ7</accession>
<dbReference type="STRING" id="88036.D8RVZ7"/>
<dbReference type="PANTHER" id="PTHR47252">
    <property type="entry name" value="GLYCOSYLTRANSFERASE"/>
    <property type="match status" value="1"/>
</dbReference>
<dbReference type="KEGG" id="smo:SELMODRAFT_415394"/>
<evidence type="ECO:0000313" key="1">
    <source>
        <dbReference type="EMBL" id="EFJ23461.1"/>
    </source>
</evidence>
<gene>
    <name evidence="1" type="ORF">SELMODRAFT_415394</name>
</gene>
<dbReference type="HOGENOM" id="CLU_1996556_0_0_1"/>
<evidence type="ECO:0000313" key="2">
    <source>
        <dbReference type="Proteomes" id="UP000001514"/>
    </source>
</evidence>
<keyword evidence="2" id="KW-1185">Reference proteome</keyword>
<dbReference type="eggNOG" id="KOG0853">
    <property type="taxonomic scope" value="Eukaryota"/>
</dbReference>
<protein>
    <submittedName>
        <fullName evidence="1">Uncharacterized protein</fullName>
    </submittedName>
</protein>